<dbReference type="Proteomes" id="UP000290289">
    <property type="component" value="Chromosome 9"/>
</dbReference>
<feature type="region of interest" description="Disordered" evidence="1">
    <location>
        <begin position="78"/>
        <end position="97"/>
    </location>
</feature>
<sequence>MYPIPTQPMTYMQQQPMPYMQQLPISYMQQSLPYQMPVYRPEMAAPAGFCPEVPAGGFSGMLASGGFDVDLTRVLGSNERSQGGEGYVPHSCSDSVE</sequence>
<organism evidence="2 3">
    <name type="scientific">Malus domestica</name>
    <name type="common">Apple</name>
    <name type="synonym">Pyrus malus</name>
    <dbReference type="NCBI Taxonomy" id="3750"/>
    <lineage>
        <taxon>Eukaryota</taxon>
        <taxon>Viridiplantae</taxon>
        <taxon>Streptophyta</taxon>
        <taxon>Embryophyta</taxon>
        <taxon>Tracheophyta</taxon>
        <taxon>Spermatophyta</taxon>
        <taxon>Magnoliopsida</taxon>
        <taxon>eudicotyledons</taxon>
        <taxon>Gunneridae</taxon>
        <taxon>Pentapetalae</taxon>
        <taxon>rosids</taxon>
        <taxon>fabids</taxon>
        <taxon>Rosales</taxon>
        <taxon>Rosaceae</taxon>
        <taxon>Amygdaloideae</taxon>
        <taxon>Maleae</taxon>
        <taxon>Malus</taxon>
    </lineage>
</organism>
<gene>
    <name evidence="2" type="ORF">DVH24_006123</name>
</gene>
<protein>
    <recommendedName>
        <fullName evidence="4">Pinin-like</fullName>
    </recommendedName>
</protein>
<reference evidence="2 3" key="1">
    <citation type="submission" date="2018-10" db="EMBL/GenBank/DDBJ databases">
        <title>A high-quality apple genome assembly.</title>
        <authorList>
            <person name="Hu J."/>
        </authorList>
    </citation>
    <scope>NUCLEOTIDE SEQUENCE [LARGE SCALE GENOMIC DNA]</scope>
    <source>
        <strain evidence="3">cv. HFTH1</strain>
        <tissue evidence="2">Young leaf</tissue>
    </source>
</reference>
<accession>A0A498J3A9</accession>
<evidence type="ECO:0000313" key="2">
    <source>
        <dbReference type="EMBL" id="RXH89145.1"/>
    </source>
</evidence>
<dbReference type="AlphaFoldDB" id="A0A498J3A9"/>
<name>A0A498J3A9_MALDO</name>
<evidence type="ECO:0008006" key="4">
    <source>
        <dbReference type="Google" id="ProtNLM"/>
    </source>
</evidence>
<proteinExistence type="predicted"/>
<evidence type="ECO:0000313" key="3">
    <source>
        <dbReference type="Proteomes" id="UP000290289"/>
    </source>
</evidence>
<comment type="caution">
    <text evidence="2">The sequence shown here is derived from an EMBL/GenBank/DDBJ whole genome shotgun (WGS) entry which is preliminary data.</text>
</comment>
<dbReference type="EMBL" id="RDQH01000335">
    <property type="protein sequence ID" value="RXH89145.1"/>
    <property type="molecule type" value="Genomic_DNA"/>
</dbReference>
<evidence type="ECO:0000256" key="1">
    <source>
        <dbReference type="SAM" id="MobiDB-lite"/>
    </source>
</evidence>
<keyword evidence="3" id="KW-1185">Reference proteome</keyword>